<dbReference type="AlphaFoldDB" id="A0A212ESK7"/>
<keyword evidence="1" id="KW-0813">Transport</keyword>
<dbReference type="InParanoid" id="A0A212ESK7"/>
<evidence type="ECO:0000313" key="2">
    <source>
        <dbReference type="Proteomes" id="UP000007151"/>
    </source>
</evidence>
<feature type="non-terminal residue" evidence="1">
    <location>
        <position position="52"/>
    </location>
</feature>
<dbReference type="EMBL" id="AGBW02012770">
    <property type="protein sequence ID" value="OWR44483.1"/>
    <property type="molecule type" value="Genomic_DNA"/>
</dbReference>
<keyword evidence="1" id="KW-0762">Sugar transport</keyword>
<protein>
    <submittedName>
        <fullName evidence="1">Sugar transporter ERD6 6</fullName>
    </submittedName>
</protein>
<name>A0A212ESK7_DANPL</name>
<evidence type="ECO:0000313" key="1">
    <source>
        <dbReference type="EMBL" id="OWR44483.1"/>
    </source>
</evidence>
<organism evidence="1 2">
    <name type="scientific">Danaus plexippus plexippus</name>
    <dbReference type="NCBI Taxonomy" id="278856"/>
    <lineage>
        <taxon>Eukaryota</taxon>
        <taxon>Metazoa</taxon>
        <taxon>Ecdysozoa</taxon>
        <taxon>Arthropoda</taxon>
        <taxon>Hexapoda</taxon>
        <taxon>Insecta</taxon>
        <taxon>Pterygota</taxon>
        <taxon>Neoptera</taxon>
        <taxon>Endopterygota</taxon>
        <taxon>Lepidoptera</taxon>
        <taxon>Glossata</taxon>
        <taxon>Ditrysia</taxon>
        <taxon>Papilionoidea</taxon>
        <taxon>Nymphalidae</taxon>
        <taxon>Danainae</taxon>
        <taxon>Danaini</taxon>
        <taxon>Danaina</taxon>
        <taxon>Danaus</taxon>
        <taxon>Danaus</taxon>
    </lineage>
</organism>
<comment type="caution">
    <text evidence="1">The sequence shown here is derived from an EMBL/GenBank/DDBJ whole genome shotgun (WGS) entry which is preliminary data.</text>
</comment>
<gene>
    <name evidence="1" type="ORF">KGM_215133A</name>
</gene>
<accession>A0A212ESK7</accession>
<sequence>MGFTTQKVLMLGSLSSIAVSNGFLFAQTTGMLKSLQRNDDGLNLTESDILWI</sequence>
<dbReference type="KEGG" id="dpl:KGM_215133A"/>
<dbReference type="Proteomes" id="UP000007151">
    <property type="component" value="Unassembled WGS sequence"/>
</dbReference>
<reference evidence="1 2" key="1">
    <citation type="journal article" date="2011" name="Cell">
        <title>The monarch butterfly genome yields insights into long-distance migration.</title>
        <authorList>
            <person name="Zhan S."/>
            <person name="Merlin C."/>
            <person name="Boore J.L."/>
            <person name="Reppert S.M."/>
        </authorList>
    </citation>
    <scope>NUCLEOTIDE SEQUENCE [LARGE SCALE GENOMIC DNA]</scope>
    <source>
        <strain evidence="1">F-2</strain>
    </source>
</reference>
<keyword evidence="2" id="KW-1185">Reference proteome</keyword>
<proteinExistence type="predicted"/>